<sequence>MVLKKGVNMKRALLLALALLAPALAQKPKVVIATGGVGGVYFYYGTALAEIWNKAGVAEAQAIQTAASIDNLLLLENRTGGGTYYCGTVLPDSAYLAYTGTHERFREKPAKSVRILFAMYPNYLHIVTREGAGIRVVQDLKGKRVSTGAPGSGTEVEALLVLQAAGLSPKDFAKQERLGAQESANALAEGNLDAFFWSGGLPTGAVTELSASLARKGQRIYLVPIDPKSTVAQTFQKRFPGLAGPGVIPKAVYGTRADTPTLAFWNLFVCPASLPEEAAHALTKATFENLQALRTAVAAAKDTAPENAVRFVGGAIPYHEGALRYFREIGALK</sequence>
<dbReference type="NCBIfam" id="TIGR02122">
    <property type="entry name" value="TRAP_TAXI"/>
    <property type="match status" value="1"/>
</dbReference>
<feature type="signal peptide" evidence="1">
    <location>
        <begin position="1"/>
        <end position="25"/>
    </location>
</feature>
<keyword evidence="3" id="KW-1185">Reference proteome</keyword>
<evidence type="ECO:0000313" key="3">
    <source>
        <dbReference type="Proteomes" id="UP000199446"/>
    </source>
</evidence>
<feature type="chain" id="PRO_5011614715" description="TRAP transporter solute receptor, TAXI family" evidence="1">
    <location>
        <begin position="26"/>
        <end position="333"/>
    </location>
</feature>
<dbReference type="AlphaFoldDB" id="A0A1G7JCE0"/>
<dbReference type="EMBL" id="FNBC01000033">
    <property type="protein sequence ID" value="SDF22568.1"/>
    <property type="molecule type" value="Genomic_DNA"/>
</dbReference>
<dbReference type="PANTHER" id="PTHR42941">
    <property type="entry name" value="SLL1037 PROTEIN"/>
    <property type="match status" value="1"/>
</dbReference>
<dbReference type="STRING" id="482827.SAMN04488243_13313"/>
<dbReference type="Gene3D" id="3.40.190.10">
    <property type="entry name" value="Periplasmic binding protein-like II"/>
    <property type="match status" value="2"/>
</dbReference>
<evidence type="ECO:0000313" key="2">
    <source>
        <dbReference type="EMBL" id="SDF22568.1"/>
    </source>
</evidence>
<gene>
    <name evidence="2" type="ORF">SAMN04488243_13313</name>
</gene>
<dbReference type="SUPFAM" id="SSF53850">
    <property type="entry name" value="Periplasmic binding protein-like II"/>
    <property type="match status" value="1"/>
</dbReference>
<dbReference type="Pfam" id="PF16868">
    <property type="entry name" value="NMT1_3"/>
    <property type="match status" value="1"/>
</dbReference>
<dbReference type="PANTHER" id="PTHR42941:SF1">
    <property type="entry name" value="SLL1037 PROTEIN"/>
    <property type="match status" value="1"/>
</dbReference>
<reference evidence="3" key="1">
    <citation type="submission" date="2016-10" db="EMBL/GenBank/DDBJ databases">
        <authorList>
            <person name="Varghese N."/>
            <person name="Submissions S."/>
        </authorList>
    </citation>
    <scope>NUCLEOTIDE SEQUENCE [LARGE SCALE GENOMIC DNA]</scope>
    <source>
        <strain evidence="3">CGMCC 1.6992</strain>
    </source>
</reference>
<organism evidence="2 3">
    <name type="scientific">Thermus arciformis</name>
    <dbReference type="NCBI Taxonomy" id="482827"/>
    <lineage>
        <taxon>Bacteria</taxon>
        <taxon>Thermotogati</taxon>
        <taxon>Deinococcota</taxon>
        <taxon>Deinococci</taxon>
        <taxon>Thermales</taxon>
        <taxon>Thermaceae</taxon>
        <taxon>Thermus</taxon>
    </lineage>
</organism>
<proteinExistence type="predicted"/>
<keyword evidence="1" id="KW-0732">Signal</keyword>
<accession>A0A1G7JCE0</accession>
<evidence type="ECO:0008006" key="4">
    <source>
        <dbReference type="Google" id="ProtNLM"/>
    </source>
</evidence>
<protein>
    <recommendedName>
        <fullName evidence="4">TRAP transporter solute receptor, TAXI family</fullName>
    </recommendedName>
</protein>
<dbReference type="Proteomes" id="UP000199446">
    <property type="component" value="Unassembled WGS sequence"/>
</dbReference>
<name>A0A1G7JCE0_9DEIN</name>
<evidence type="ECO:0000256" key="1">
    <source>
        <dbReference type="SAM" id="SignalP"/>
    </source>
</evidence>
<dbReference type="InterPro" id="IPR011852">
    <property type="entry name" value="TRAP_TAXI"/>
</dbReference>